<accession>A0A8H3HRY5</accession>
<gene>
    <name evidence="1" type="ORF">RDB_LOCUS167604</name>
</gene>
<dbReference type="AlphaFoldDB" id="A0A8H3HRY5"/>
<sequence>MPATLPTTSFATTILTAMLSGSLPKTFRSKLAIQELLPSPPCPMYQC</sequence>
<protein>
    <submittedName>
        <fullName evidence="1">Uncharacterized protein</fullName>
    </submittedName>
</protein>
<comment type="caution">
    <text evidence="1">The sequence shown here is derived from an EMBL/GenBank/DDBJ whole genome shotgun (WGS) entry which is preliminary data.</text>
</comment>
<proteinExistence type="predicted"/>
<organism evidence="1 2">
    <name type="scientific">Rhizoctonia solani</name>
    <dbReference type="NCBI Taxonomy" id="456999"/>
    <lineage>
        <taxon>Eukaryota</taxon>
        <taxon>Fungi</taxon>
        <taxon>Dikarya</taxon>
        <taxon>Basidiomycota</taxon>
        <taxon>Agaricomycotina</taxon>
        <taxon>Agaricomycetes</taxon>
        <taxon>Cantharellales</taxon>
        <taxon>Ceratobasidiaceae</taxon>
        <taxon>Rhizoctonia</taxon>
    </lineage>
</organism>
<reference evidence="1" key="1">
    <citation type="submission" date="2021-01" db="EMBL/GenBank/DDBJ databases">
        <authorList>
            <person name="Kaushik A."/>
        </authorList>
    </citation>
    <scope>NUCLEOTIDE SEQUENCE</scope>
    <source>
        <strain evidence="1">AG3-1AP</strain>
    </source>
</reference>
<evidence type="ECO:0000313" key="2">
    <source>
        <dbReference type="Proteomes" id="UP000663831"/>
    </source>
</evidence>
<evidence type="ECO:0000313" key="1">
    <source>
        <dbReference type="EMBL" id="CAE6537358.1"/>
    </source>
</evidence>
<dbReference type="Proteomes" id="UP000663831">
    <property type="component" value="Unassembled WGS sequence"/>
</dbReference>
<name>A0A8H3HRY5_9AGAM</name>
<dbReference type="EMBL" id="CAJMWV010008929">
    <property type="protein sequence ID" value="CAE6537358.1"/>
    <property type="molecule type" value="Genomic_DNA"/>
</dbReference>